<name>A0A815C4E0_ADIRI</name>
<dbReference type="CDD" id="cd01310">
    <property type="entry name" value="TatD_DNAse"/>
    <property type="match status" value="1"/>
</dbReference>
<keyword evidence="10" id="KW-1185">Reference proteome</keyword>
<evidence type="ECO:0000313" key="10">
    <source>
        <dbReference type="Proteomes" id="UP000663828"/>
    </source>
</evidence>
<feature type="binding site" evidence="7">
    <location>
        <position position="171"/>
    </location>
    <ligand>
        <name>a divalent metal cation</name>
        <dbReference type="ChEBI" id="CHEBI:60240"/>
        <label>2</label>
    </ligand>
</feature>
<dbReference type="EMBL" id="CAJNOR010002323">
    <property type="protein sequence ID" value="CAF1278017.1"/>
    <property type="molecule type" value="Genomic_DNA"/>
</dbReference>
<reference evidence="9" key="1">
    <citation type="submission" date="2021-02" db="EMBL/GenBank/DDBJ databases">
        <authorList>
            <person name="Nowell W R."/>
        </authorList>
    </citation>
    <scope>NUCLEOTIDE SEQUENCE</scope>
</reference>
<evidence type="ECO:0000256" key="3">
    <source>
        <dbReference type="ARBA" id="ARBA00022723"/>
    </source>
</evidence>
<dbReference type="FunFam" id="3.20.20.140:FF:000005">
    <property type="entry name" value="TatD family hydrolase"/>
    <property type="match status" value="1"/>
</dbReference>
<keyword evidence="3 7" id="KW-0479">Metal-binding</keyword>
<organism evidence="9 10">
    <name type="scientific">Adineta ricciae</name>
    <name type="common">Rotifer</name>
    <dbReference type="NCBI Taxonomy" id="249248"/>
    <lineage>
        <taxon>Eukaryota</taxon>
        <taxon>Metazoa</taxon>
        <taxon>Spiralia</taxon>
        <taxon>Gnathifera</taxon>
        <taxon>Rotifera</taxon>
        <taxon>Eurotatoria</taxon>
        <taxon>Bdelloidea</taxon>
        <taxon>Adinetida</taxon>
        <taxon>Adinetidae</taxon>
        <taxon>Adineta</taxon>
    </lineage>
</organism>
<dbReference type="InterPro" id="IPR018228">
    <property type="entry name" value="DNase_TatD-rel_CS"/>
</dbReference>
<dbReference type="AlphaFoldDB" id="A0A815C4E0"/>
<evidence type="ECO:0000313" key="8">
    <source>
        <dbReference type="EMBL" id="CAF0754276.1"/>
    </source>
</evidence>
<comment type="caution">
    <text evidence="9">The sequence shown here is derived from an EMBL/GenBank/DDBJ whole genome shotgun (WGS) entry which is preliminary data.</text>
</comment>
<comment type="function">
    <text evidence="6">Deoxyribonuclease which catalyzes (in vitro) the decatenation of kinetoplast DNA, which are circular DNA catenated to each other, producing linear DNA molecules. Plays an important role in chromosomal segregation and cell cycle progression during eye development probably via its DNA decatenation activity.</text>
</comment>
<evidence type="ECO:0000256" key="6">
    <source>
        <dbReference type="ARBA" id="ARBA00045223"/>
    </source>
</evidence>
<evidence type="ECO:0000256" key="2">
    <source>
        <dbReference type="ARBA" id="ARBA00022722"/>
    </source>
</evidence>
<dbReference type="PANTHER" id="PTHR10060:SF15">
    <property type="entry name" value="DEOXYRIBONUCLEASE TATDN1"/>
    <property type="match status" value="1"/>
</dbReference>
<dbReference type="GO" id="GO:0046872">
    <property type="term" value="F:metal ion binding"/>
    <property type="evidence" value="ECO:0007669"/>
    <property type="project" value="UniProtKB-KW"/>
</dbReference>
<dbReference type="PANTHER" id="PTHR10060">
    <property type="entry name" value="TATD FAMILY DEOXYRIBONUCLEASE"/>
    <property type="match status" value="1"/>
</dbReference>
<feature type="binding site" evidence="7">
    <location>
        <position position="223"/>
    </location>
    <ligand>
        <name>a divalent metal cation</name>
        <dbReference type="ChEBI" id="CHEBI:60240"/>
        <label>1</label>
    </ligand>
</feature>
<dbReference type="Gene3D" id="3.20.20.140">
    <property type="entry name" value="Metal-dependent hydrolases"/>
    <property type="match status" value="1"/>
</dbReference>
<dbReference type="EMBL" id="CAJNOJ010000006">
    <property type="protein sequence ID" value="CAF0754276.1"/>
    <property type="molecule type" value="Genomic_DNA"/>
</dbReference>
<keyword evidence="2" id="KW-0540">Nuclease</keyword>
<evidence type="ECO:0000256" key="7">
    <source>
        <dbReference type="PIRSR" id="PIRSR005902-1"/>
    </source>
</evidence>
<dbReference type="InterPro" id="IPR050891">
    <property type="entry name" value="TatD-type_Hydrolase"/>
</dbReference>
<gene>
    <name evidence="8" type="ORF">EDS130_LOCUS2455</name>
    <name evidence="9" type="ORF">XAT740_LOCUS27660</name>
</gene>
<dbReference type="Pfam" id="PF01026">
    <property type="entry name" value="TatD_DNase"/>
    <property type="match status" value="1"/>
</dbReference>
<dbReference type="InterPro" id="IPR032466">
    <property type="entry name" value="Metal_Hydrolase"/>
</dbReference>
<dbReference type="PROSITE" id="PS01091">
    <property type="entry name" value="TATD_3"/>
    <property type="match status" value="1"/>
</dbReference>
<dbReference type="Proteomes" id="UP000663828">
    <property type="component" value="Unassembled WGS sequence"/>
</dbReference>
<dbReference type="OrthoDB" id="413993at2759"/>
<dbReference type="GO" id="GO:0016788">
    <property type="term" value="F:hydrolase activity, acting on ester bonds"/>
    <property type="evidence" value="ECO:0007669"/>
    <property type="project" value="InterPro"/>
</dbReference>
<evidence type="ECO:0000256" key="1">
    <source>
        <dbReference type="ARBA" id="ARBA00009275"/>
    </source>
</evidence>
<dbReference type="Proteomes" id="UP000663852">
    <property type="component" value="Unassembled WGS sequence"/>
</dbReference>
<evidence type="ECO:0000256" key="5">
    <source>
        <dbReference type="ARBA" id="ARBA00039767"/>
    </source>
</evidence>
<sequence>MATNAMTKSNLIDIGANLTHKSFRQNLSQVLERAGKAQVSDIIITGTSLSGSREASRLTVKYNQEQQLVRLYSTVGIHPHDATRHSAYNYREQLVDIVQNNKTVVALGECGLDYDRNFSTHDDQKRVFDTQLQLACDYNLPLFMHERSASTDMLSMLANYSQHKNFRGVIHCFTHGSLDILQKYLALNLYIGITGWVCDERRGKDLAKLVPHIPLDRLLIETDAPFLLPRNLPKPWPHENEPSCLPYVVKKLAECYSVSTDEIAQRSTENAKKLFNI</sequence>
<feature type="binding site" evidence="7">
    <location>
        <position position="109"/>
    </location>
    <ligand>
        <name>a divalent metal cation</name>
        <dbReference type="ChEBI" id="CHEBI:60240"/>
        <label>1</label>
    </ligand>
</feature>
<evidence type="ECO:0000313" key="9">
    <source>
        <dbReference type="EMBL" id="CAF1278017.1"/>
    </source>
</evidence>
<dbReference type="InterPro" id="IPR001130">
    <property type="entry name" value="TatD-like"/>
</dbReference>
<dbReference type="GO" id="GO:0004518">
    <property type="term" value="F:nuclease activity"/>
    <property type="evidence" value="ECO:0007669"/>
    <property type="project" value="UniProtKB-KW"/>
</dbReference>
<proteinExistence type="inferred from homology"/>
<dbReference type="SUPFAM" id="SSF51556">
    <property type="entry name" value="Metallo-dependent hydrolases"/>
    <property type="match status" value="1"/>
</dbReference>
<feature type="binding site" evidence="7">
    <location>
        <position position="145"/>
    </location>
    <ligand>
        <name>a divalent metal cation</name>
        <dbReference type="ChEBI" id="CHEBI:60240"/>
        <label>2</label>
    </ligand>
</feature>
<dbReference type="PIRSF" id="PIRSF005902">
    <property type="entry name" value="DNase_TatD"/>
    <property type="match status" value="1"/>
</dbReference>
<protein>
    <recommendedName>
        <fullName evidence="5">Deoxyribonuclease TATDN1</fullName>
    </recommendedName>
</protein>
<accession>A0A815C4E0</accession>
<comment type="similarity">
    <text evidence="1">Belongs to the metallo-dependent hydrolases superfamily. TatD-type hydrolase family.</text>
</comment>
<evidence type="ECO:0000256" key="4">
    <source>
        <dbReference type="ARBA" id="ARBA00022801"/>
    </source>
</evidence>
<keyword evidence="4" id="KW-0378">Hydrolase</keyword>